<gene>
    <name evidence="2" type="ORF">O181_130297</name>
</gene>
<comment type="caution">
    <text evidence="2">The sequence shown here is derived from an EMBL/GenBank/DDBJ whole genome shotgun (WGS) entry which is preliminary data.</text>
</comment>
<sequence length="118" mass="14401">MEDIIRRFCEYGMEYKDHQWYTHYWVTLLPEIQLPYNKSKHPRAGRLSSLIEKWWSPLLPVDHLKKNTLTIYPTTKGFHDMWKRECDTAARRTAEEKNNKQMYDKTHKEPEFREGDQV</sequence>
<proteinExistence type="predicted"/>
<dbReference type="OrthoDB" id="3158924at2759"/>
<protein>
    <submittedName>
        <fullName evidence="2">Uncharacterized protein</fullName>
    </submittedName>
</protein>
<organism evidence="2 3">
    <name type="scientific">Austropuccinia psidii MF-1</name>
    <dbReference type="NCBI Taxonomy" id="1389203"/>
    <lineage>
        <taxon>Eukaryota</taxon>
        <taxon>Fungi</taxon>
        <taxon>Dikarya</taxon>
        <taxon>Basidiomycota</taxon>
        <taxon>Pucciniomycotina</taxon>
        <taxon>Pucciniomycetes</taxon>
        <taxon>Pucciniales</taxon>
        <taxon>Sphaerophragmiaceae</taxon>
        <taxon>Austropuccinia</taxon>
    </lineage>
</organism>
<keyword evidence="3" id="KW-1185">Reference proteome</keyword>
<evidence type="ECO:0000313" key="2">
    <source>
        <dbReference type="EMBL" id="MBW0590582.1"/>
    </source>
</evidence>
<evidence type="ECO:0000313" key="3">
    <source>
        <dbReference type="Proteomes" id="UP000765509"/>
    </source>
</evidence>
<dbReference type="AlphaFoldDB" id="A0A9Q3L3J5"/>
<accession>A0A9Q3L3J5</accession>
<name>A0A9Q3L3J5_9BASI</name>
<reference evidence="2" key="1">
    <citation type="submission" date="2021-03" db="EMBL/GenBank/DDBJ databases">
        <title>Draft genome sequence of rust myrtle Austropuccinia psidii MF-1, a brazilian biotype.</title>
        <authorList>
            <person name="Quecine M.C."/>
            <person name="Pachon D.M.R."/>
            <person name="Bonatelli M.L."/>
            <person name="Correr F.H."/>
            <person name="Franceschini L.M."/>
            <person name="Leite T.F."/>
            <person name="Margarido G.R.A."/>
            <person name="Almeida C.A."/>
            <person name="Ferrarezi J.A."/>
            <person name="Labate C.A."/>
        </authorList>
    </citation>
    <scope>NUCLEOTIDE SEQUENCE</scope>
    <source>
        <strain evidence="2">MF-1</strain>
    </source>
</reference>
<feature type="region of interest" description="Disordered" evidence="1">
    <location>
        <begin position="93"/>
        <end position="118"/>
    </location>
</feature>
<evidence type="ECO:0000256" key="1">
    <source>
        <dbReference type="SAM" id="MobiDB-lite"/>
    </source>
</evidence>
<dbReference type="EMBL" id="AVOT02139141">
    <property type="protein sequence ID" value="MBW0590582.1"/>
    <property type="molecule type" value="Genomic_DNA"/>
</dbReference>
<dbReference type="Proteomes" id="UP000765509">
    <property type="component" value="Unassembled WGS sequence"/>
</dbReference>